<sequence>MPIQVQPVPFNNNCLFFNRKDFRKAYAVEVIIDIENTTPQIITYRAEVFYSVNSLGRSVAEVITTGFLVNNKAPQSILEEMAVKCRETLGRCVFEINVRNEIIGIENYFEILKKWDGVKEKLLIENTGEIAERYLELFEETLKDADVLLAKLKKDPFINNYFFPVYNDPFHGLQKKAKDSFTFFNIEYDEDVVLEITEDGNFDEYGNATIIKQLVNQNNDERAIPIEVYETKYTLDGALAIKRIDGVFLNFGKRYLYTIEQVSSNDES</sequence>
<dbReference type="RefSeq" id="WP_143372328.1">
    <property type="nucleotide sequence ID" value="NZ_VJVZ01000003.1"/>
</dbReference>
<accession>A0A552V5A9</accession>
<evidence type="ECO:0000313" key="2">
    <source>
        <dbReference type="Proteomes" id="UP000320643"/>
    </source>
</evidence>
<organism evidence="1 2">
    <name type="scientific">Flavobacterium zepuense</name>
    <dbReference type="NCBI Taxonomy" id="2593302"/>
    <lineage>
        <taxon>Bacteria</taxon>
        <taxon>Pseudomonadati</taxon>
        <taxon>Bacteroidota</taxon>
        <taxon>Flavobacteriia</taxon>
        <taxon>Flavobacteriales</taxon>
        <taxon>Flavobacteriaceae</taxon>
        <taxon>Flavobacterium</taxon>
    </lineage>
</organism>
<dbReference type="OrthoDB" id="1246696at2"/>
<evidence type="ECO:0000313" key="1">
    <source>
        <dbReference type="EMBL" id="TRW25663.1"/>
    </source>
</evidence>
<keyword evidence="2" id="KW-1185">Reference proteome</keyword>
<protein>
    <submittedName>
        <fullName evidence="1">Uncharacterized protein</fullName>
    </submittedName>
</protein>
<gene>
    <name evidence="1" type="ORF">FMM05_05415</name>
</gene>
<dbReference type="AlphaFoldDB" id="A0A552V5A9"/>
<comment type="caution">
    <text evidence="1">The sequence shown here is derived from an EMBL/GenBank/DDBJ whole genome shotgun (WGS) entry which is preliminary data.</text>
</comment>
<proteinExistence type="predicted"/>
<name>A0A552V5A9_9FLAO</name>
<reference evidence="1 2" key="1">
    <citation type="submission" date="2019-07" db="EMBL/GenBank/DDBJ databases">
        <title>Flavobacterium sp. nov., isolated from glacier ice.</title>
        <authorList>
            <person name="Liu Q."/>
            <person name="Xin Y.-H."/>
        </authorList>
    </citation>
    <scope>NUCLEOTIDE SEQUENCE [LARGE SCALE GENOMIC DNA]</scope>
    <source>
        <strain evidence="1 2">ZT4R6</strain>
    </source>
</reference>
<dbReference type="Proteomes" id="UP000320643">
    <property type="component" value="Unassembled WGS sequence"/>
</dbReference>
<dbReference type="EMBL" id="VJVZ01000003">
    <property type="protein sequence ID" value="TRW25663.1"/>
    <property type="molecule type" value="Genomic_DNA"/>
</dbReference>